<feature type="region of interest" description="Disordered" evidence="1">
    <location>
        <begin position="349"/>
        <end position="401"/>
    </location>
</feature>
<evidence type="ECO:0000313" key="4">
    <source>
        <dbReference type="Proteomes" id="UP001303160"/>
    </source>
</evidence>
<comment type="caution">
    <text evidence="3">The sequence shown here is derived from an EMBL/GenBank/DDBJ whole genome shotgun (WGS) entry which is preliminary data.</text>
</comment>
<sequence length="665" mass="74864">MGSSFRGAADITPIVRSYSLKAEEQNPDDILSQALSSTAHQELEEGKEVQLRVLEWSHWLRAPSQVWDDPVFNPLEQQRKELVRVWQEFQRLFVNSGAHSITEPDSHHVPTIEALQAAVNDAQATWELKRNSGFGRAKTRFLGFMETMNDHSYLFKLLPTEDKYISLFAGVVATVVKASVNYQKIAEGFSLALLEMSADLRFVENKTQIANTKEMQQLVVQLYVKVFEFLCHAMSFFHKRRKRFFASFDKSFYDKTVEHMVHDIQKVIRRIQNEAQHASELRMKDMHSKVDQLFKLQQLAIDSHGNSQQEVHDKNAAAAAGFQRLGETAVRHLGLVEERVRLAIITQNQENATSHKTTATDRHPRDGPRERTAPHMTLLTDDEGGEASSTESSAATASDRDILTRYEMQQYTQHLNQYTEDGAEDVIRRAVSNGTAPVIPQEVFTELSKWIGGTRPPMMWIEAPADSPSGPVLSQAAIEAVNTITNAGTPCISVFCKSRYGFASRMKLGHRDAAVVSLYYSVIRQLTRIVPPEFDGRPELRKQNLERLDGTLKSLSIASRVIVALLKHAPPSIAWIIDGIEFAGGSTESNEYLREFIHILRGQEEERTSKACFTTDGRSMVLDRTIRVRERVDASRLTLARPGAVLAGGVNINQIGGSMGRGRWY</sequence>
<reference evidence="3" key="1">
    <citation type="journal article" date="2023" name="Mol. Phylogenet. Evol.">
        <title>Genome-scale phylogeny and comparative genomics of the fungal order Sordariales.</title>
        <authorList>
            <person name="Hensen N."/>
            <person name="Bonometti L."/>
            <person name="Westerberg I."/>
            <person name="Brannstrom I.O."/>
            <person name="Guillou S."/>
            <person name="Cros-Aarteil S."/>
            <person name="Calhoun S."/>
            <person name="Haridas S."/>
            <person name="Kuo A."/>
            <person name="Mondo S."/>
            <person name="Pangilinan J."/>
            <person name="Riley R."/>
            <person name="LaButti K."/>
            <person name="Andreopoulos B."/>
            <person name="Lipzen A."/>
            <person name="Chen C."/>
            <person name="Yan M."/>
            <person name="Daum C."/>
            <person name="Ng V."/>
            <person name="Clum A."/>
            <person name="Steindorff A."/>
            <person name="Ohm R.A."/>
            <person name="Martin F."/>
            <person name="Silar P."/>
            <person name="Natvig D.O."/>
            <person name="Lalanne C."/>
            <person name="Gautier V."/>
            <person name="Ament-Velasquez S.L."/>
            <person name="Kruys A."/>
            <person name="Hutchinson M.I."/>
            <person name="Powell A.J."/>
            <person name="Barry K."/>
            <person name="Miller A.N."/>
            <person name="Grigoriev I.V."/>
            <person name="Debuchy R."/>
            <person name="Gladieux P."/>
            <person name="Hiltunen Thoren M."/>
            <person name="Johannesson H."/>
        </authorList>
    </citation>
    <scope>NUCLEOTIDE SEQUENCE</scope>
    <source>
        <strain evidence="3">CBS 315.58</strain>
    </source>
</reference>
<accession>A0AAN6X7L5</accession>
<gene>
    <name evidence="3" type="ORF">QBC40DRAFT_288817</name>
</gene>
<dbReference type="EMBL" id="MU864008">
    <property type="protein sequence ID" value="KAK4195604.1"/>
    <property type="molecule type" value="Genomic_DNA"/>
</dbReference>
<organism evidence="3 4">
    <name type="scientific">Triangularia verruculosa</name>
    <dbReference type="NCBI Taxonomy" id="2587418"/>
    <lineage>
        <taxon>Eukaryota</taxon>
        <taxon>Fungi</taxon>
        <taxon>Dikarya</taxon>
        <taxon>Ascomycota</taxon>
        <taxon>Pezizomycotina</taxon>
        <taxon>Sordariomycetes</taxon>
        <taxon>Sordariomycetidae</taxon>
        <taxon>Sordariales</taxon>
        <taxon>Podosporaceae</taxon>
        <taxon>Triangularia</taxon>
    </lineage>
</organism>
<feature type="compositionally biased region" description="Low complexity" evidence="1">
    <location>
        <begin position="386"/>
        <end position="397"/>
    </location>
</feature>
<evidence type="ECO:0000313" key="3">
    <source>
        <dbReference type="EMBL" id="KAK4195604.1"/>
    </source>
</evidence>
<keyword evidence="4" id="KW-1185">Reference proteome</keyword>
<reference evidence="3" key="2">
    <citation type="submission" date="2023-05" db="EMBL/GenBank/DDBJ databases">
        <authorList>
            <consortium name="Lawrence Berkeley National Laboratory"/>
            <person name="Steindorff A."/>
            <person name="Hensen N."/>
            <person name="Bonometti L."/>
            <person name="Westerberg I."/>
            <person name="Brannstrom I.O."/>
            <person name="Guillou S."/>
            <person name="Cros-Aarteil S."/>
            <person name="Calhoun S."/>
            <person name="Haridas S."/>
            <person name="Kuo A."/>
            <person name="Mondo S."/>
            <person name="Pangilinan J."/>
            <person name="Riley R."/>
            <person name="Labutti K."/>
            <person name="Andreopoulos B."/>
            <person name="Lipzen A."/>
            <person name="Chen C."/>
            <person name="Yanf M."/>
            <person name="Daum C."/>
            <person name="Ng V."/>
            <person name="Clum A."/>
            <person name="Ohm R."/>
            <person name="Martin F."/>
            <person name="Silar P."/>
            <person name="Natvig D."/>
            <person name="Lalanne C."/>
            <person name="Gautier V."/>
            <person name="Ament-Velasquez S.L."/>
            <person name="Kruys A."/>
            <person name="Hutchinson M.I."/>
            <person name="Powell A.J."/>
            <person name="Barry K."/>
            <person name="Miller A.N."/>
            <person name="Grigoriev I.V."/>
            <person name="Debuchy R."/>
            <person name="Gladieux P."/>
            <person name="Thoren M.H."/>
            <person name="Johannesson H."/>
        </authorList>
    </citation>
    <scope>NUCLEOTIDE SEQUENCE</scope>
    <source>
        <strain evidence="3">CBS 315.58</strain>
    </source>
</reference>
<feature type="compositionally biased region" description="Basic and acidic residues" evidence="1">
    <location>
        <begin position="358"/>
        <end position="373"/>
    </location>
</feature>
<evidence type="ECO:0000256" key="1">
    <source>
        <dbReference type="SAM" id="MobiDB-lite"/>
    </source>
</evidence>
<evidence type="ECO:0000259" key="2">
    <source>
        <dbReference type="Pfam" id="PF24809"/>
    </source>
</evidence>
<name>A0AAN6X7L5_9PEZI</name>
<protein>
    <recommendedName>
        <fullName evidence="2">DUF7708 domain-containing protein</fullName>
    </recommendedName>
</protein>
<dbReference type="AlphaFoldDB" id="A0AAN6X7L5"/>
<dbReference type="Proteomes" id="UP001303160">
    <property type="component" value="Unassembled WGS sequence"/>
</dbReference>
<proteinExistence type="predicted"/>
<dbReference type="Pfam" id="PF24809">
    <property type="entry name" value="DUF7708"/>
    <property type="match status" value="1"/>
</dbReference>
<feature type="domain" description="DUF7708" evidence="2">
    <location>
        <begin position="157"/>
        <end position="281"/>
    </location>
</feature>
<dbReference type="InterPro" id="IPR056125">
    <property type="entry name" value="DUF7708"/>
</dbReference>